<evidence type="ECO:0008006" key="3">
    <source>
        <dbReference type="Google" id="ProtNLM"/>
    </source>
</evidence>
<proteinExistence type="predicted"/>
<evidence type="ECO:0000313" key="2">
    <source>
        <dbReference type="Proteomes" id="UP001589733"/>
    </source>
</evidence>
<dbReference type="RefSeq" id="WP_380005348.1">
    <property type="nucleotide sequence ID" value="NZ_JBHLYR010000010.1"/>
</dbReference>
<gene>
    <name evidence="1" type="ORF">ACFFLM_02845</name>
</gene>
<dbReference type="SUPFAM" id="SSF109854">
    <property type="entry name" value="DinB/YfiT-like putative metalloenzymes"/>
    <property type="match status" value="1"/>
</dbReference>
<reference evidence="1 2" key="1">
    <citation type="submission" date="2024-09" db="EMBL/GenBank/DDBJ databases">
        <authorList>
            <person name="Sun Q."/>
            <person name="Mori K."/>
        </authorList>
    </citation>
    <scope>NUCLEOTIDE SEQUENCE [LARGE SCALE GENOMIC DNA]</scope>
    <source>
        <strain evidence="1 2">JCM 13503</strain>
    </source>
</reference>
<evidence type="ECO:0000313" key="1">
    <source>
        <dbReference type="EMBL" id="MFB9990920.1"/>
    </source>
</evidence>
<sequence>MVEPRLLMVRNAVKGWIETGRNAVGDSAQHLLWHEAYHVGQMKLALKIAGRLRSDQETSPATWDVWRR</sequence>
<comment type="caution">
    <text evidence="1">The sequence shown here is derived from an EMBL/GenBank/DDBJ whole genome shotgun (WGS) entry which is preliminary data.</text>
</comment>
<protein>
    <recommendedName>
        <fullName evidence="3">DUF4157 domain-containing protein</fullName>
    </recommendedName>
</protein>
<name>A0ABV6AW21_9DEIO</name>
<dbReference type="Proteomes" id="UP001589733">
    <property type="component" value="Unassembled WGS sequence"/>
</dbReference>
<dbReference type="InterPro" id="IPR034660">
    <property type="entry name" value="DinB/YfiT-like"/>
</dbReference>
<accession>A0ABV6AW21</accession>
<keyword evidence="2" id="KW-1185">Reference proteome</keyword>
<dbReference type="EMBL" id="JBHLYR010000010">
    <property type="protein sequence ID" value="MFB9990920.1"/>
    <property type="molecule type" value="Genomic_DNA"/>
</dbReference>
<organism evidence="1 2">
    <name type="scientific">Deinococcus oregonensis</name>
    <dbReference type="NCBI Taxonomy" id="1805970"/>
    <lineage>
        <taxon>Bacteria</taxon>
        <taxon>Thermotogati</taxon>
        <taxon>Deinococcota</taxon>
        <taxon>Deinococci</taxon>
        <taxon>Deinococcales</taxon>
        <taxon>Deinococcaceae</taxon>
        <taxon>Deinococcus</taxon>
    </lineage>
</organism>